<evidence type="ECO:0000256" key="2">
    <source>
        <dbReference type="ARBA" id="ARBA00010982"/>
    </source>
</evidence>
<dbReference type="eggNOG" id="COG0183">
    <property type="taxonomic scope" value="Bacteria"/>
</dbReference>
<gene>
    <name evidence="13" type="ORF">T472_0203895</name>
</gene>
<dbReference type="InterPro" id="IPR020613">
    <property type="entry name" value="Thiolase_CS"/>
</dbReference>
<comment type="catalytic activity">
    <reaction evidence="8">
        <text>2 acetyl-CoA = acetoacetyl-CoA + CoA</text>
        <dbReference type="Rhea" id="RHEA:21036"/>
        <dbReference type="ChEBI" id="CHEBI:57286"/>
        <dbReference type="ChEBI" id="CHEBI:57287"/>
        <dbReference type="ChEBI" id="CHEBI:57288"/>
        <dbReference type="EC" id="2.3.1.9"/>
    </reaction>
</comment>
<proteinExistence type="inferred from homology"/>
<feature type="active site" description="Proton acceptor" evidence="9">
    <location>
        <position position="378"/>
    </location>
</feature>
<evidence type="ECO:0000256" key="8">
    <source>
        <dbReference type="ARBA" id="ARBA00051550"/>
    </source>
</evidence>
<dbReference type="InterPro" id="IPR020610">
    <property type="entry name" value="Thiolase_AS"/>
</dbReference>
<feature type="domain" description="Thiolase N-terminal" evidence="11">
    <location>
        <begin position="5"/>
        <end position="262"/>
    </location>
</feature>
<dbReference type="PIRSF" id="PIRSF000429">
    <property type="entry name" value="Ac-CoA_Ac_transf"/>
    <property type="match status" value="1"/>
</dbReference>
<dbReference type="OrthoDB" id="9764892at2"/>
<comment type="similarity">
    <text evidence="2 10">Belongs to the thiolase-like superfamily. Thiolase family.</text>
</comment>
<evidence type="ECO:0000313" key="14">
    <source>
        <dbReference type="Proteomes" id="UP000017747"/>
    </source>
</evidence>
<evidence type="ECO:0000256" key="1">
    <source>
        <dbReference type="ARBA" id="ARBA00004496"/>
    </source>
</evidence>
<accession>V7I9E4</accession>
<dbReference type="PROSITE" id="PS00099">
    <property type="entry name" value="THIOLASE_3"/>
    <property type="match status" value="1"/>
</dbReference>
<evidence type="ECO:0000313" key="13">
    <source>
        <dbReference type="EMBL" id="ETA81924.1"/>
    </source>
</evidence>
<dbReference type="FunFam" id="3.40.47.10:FF:000010">
    <property type="entry name" value="Acetyl-CoA acetyltransferase (Thiolase)"/>
    <property type="match status" value="1"/>
</dbReference>
<dbReference type="NCBIfam" id="TIGR01930">
    <property type="entry name" value="AcCoA-C-Actrans"/>
    <property type="match status" value="1"/>
</dbReference>
<evidence type="ECO:0000256" key="6">
    <source>
        <dbReference type="ARBA" id="ARBA00030755"/>
    </source>
</evidence>
<evidence type="ECO:0000259" key="12">
    <source>
        <dbReference type="Pfam" id="PF02803"/>
    </source>
</evidence>
<evidence type="ECO:0000256" key="4">
    <source>
        <dbReference type="ARBA" id="ARBA00022679"/>
    </source>
</evidence>
<dbReference type="PANTHER" id="PTHR18919">
    <property type="entry name" value="ACETYL-COA C-ACYLTRANSFERASE"/>
    <property type="match status" value="1"/>
</dbReference>
<comment type="caution">
    <text evidence="13">The sequence shown here is derived from an EMBL/GenBank/DDBJ whole genome shotgun (WGS) entry which is preliminary data.</text>
</comment>
<feature type="active site" description="Acyl-thioester intermediate" evidence="9">
    <location>
        <position position="89"/>
    </location>
</feature>
<dbReference type="RefSeq" id="WP_023384403.1">
    <property type="nucleotide sequence ID" value="NZ_AXUN02000054.1"/>
</dbReference>
<dbReference type="AlphaFoldDB" id="V7I9E4"/>
<dbReference type="STRING" id="994573.T472_0203895"/>
<dbReference type="SUPFAM" id="SSF53901">
    <property type="entry name" value="Thiolase-like"/>
    <property type="match status" value="2"/>
</dbReference>
<dbReference type="GO" id="GO:0005737">
    <property type="term" value="C:cytoplasm"/>
    <property type="evidence" value="ECO:0007669"/>
    <property type="project" value="UniProtKB-SubCell"/>
</dbReference>
<feature type="domain" description="Thiolase C-terminal" evidence="12">
    <location>
        <begin position="270"/>
        <end position="390"/>
    </location>
</feature>
<dbReference type="GO" id="GO:0003985">
    <property type="term" value="F:acetyl-CoA C-acetyltransferase activity"/>
    <property type="evidence" value="ECO:0007669"/>
    <property type="project" value="UniProtKB-EC"/>
</dbReference>
<dbReference type="Pfam" id="PF02803">
    <property type="entry name" value="Thiolase_C"/>
    <property type="match status" value="1"/>
</dbReference>
<evidence type="ECO:0000256" key="7">
    <source>
        <dbReference type="ARBA" id="ARBA00044137"/>
    </source>
</evidence>
<dbReference type="EC" id="2.3.1.9" evidence="3"/>
<name>V7I9E4_9CLOT</name>
<dbReference type="InterPro" id="IPR020617">
    <property type="entry name" value="Thiolase_C"/>
</dbReference>
<organism evidence="13 14">
    <name type="scientific">Youngiibacter fragilis 232.1</name>
    <dbReference type="NCBI Taxonomy" id="994573"/>
    <lineage>
        <taxon>Bacteria</taxon>
        <taxon>Bacillati</taxon>
        <taxon>Bacillota</taxon>
        <taxon>Clostridia</taxon>
        <taxon>Eubacteriales</taxon>
        <taxon>Clostridiaceae</taxon>
        <taxon>Youngiibacter</taxon>
    </lineage>
</organism>
<dbReference type="PROSITE" id="PS00098">
    <property type="entry name" value="THIOLASE_1"/>
    <property type="match status" value="1"/>
</dbReference>
<dbReference type="EMBL" id="AXUN02000054">
    <property type="protein sequence ID" value="ETA81924.1"/>
    <property type="molecule type" value="Genomic_DNA"/>
</dbReference>
<keyword evidence="5 10" id="KW-0012">Acyltransferase</keyword>
<dbReference type="InterPro" id="IPR002155">
    <property type="entry name" value="Thiolase"/>
</dbReference>
<evidence type="ECO:0000256" key="9">
    <source>
        <dbReference type="PIRSR" id="PIRSR000429-1"/>
    </source>
</evidence>
<evidence type="ECO:0000259" key="11">
    <source>
        <dbReference type="Pfam" id="PF00108"/>
    </source>
</evidence>
<comment type="subcellular location">
    <subcellularLocation>
        <location evidence="1">Cytoplasm</location>
    </subcellularLocation>
</comment>
<dbReference type="PANTHER" id="PTHR18919:SF107">
    <property type="entry name" value="ACETYL-COA ACETYLTRANSFERASE, CYTOSOLIC"/>
    <property type="match status" value="1"/>
</dbReference>
<evidence type="ECO:0000256" key="3">
    <source>
        <dbReference type="ARBA" id="ARBA00012705"/>
    </source>
</evidence>
<keyword evidence="14" id="KW-1185">Reference proteome</keyword>
<evidence type="ECO:0000256" key="10">
    <source>
        <dbReference type="RuleBase" id="RU003557"/>
    </source>
</evidence>
<evidence type="ECO:0000256" key="5">
    <source>
        <dbReference type="ARBA" id="ARBA00023315"/>
    </source>
</evidence>
<dbReference type="Proteomes" id="UP000017747">
    <property type="component" value="Unassembled WGS sequence"/>
</dbReference>
<reference evidence="13 14" key="1">
    <citation type="journal article" date="2014" name="Genome Announc.">
        <title>Genome Sequence of Youngiibacter fragilis, the Type Strain of the Genus Youngiibacter.</title>
        <authorList>
            <person name="Wawrik C.B."/>
            <person name="Callaghan A.V."/>
            <person name="Stamps B.W."/>
            <person name="Wawrik B."/>
        </authorList>
    </citation>
    <scope>NUCLEOTIDE SEQUENCE [LARGE SCALE GENOMIC DNA]</scope>
    <source>
        <strain evidence="13 14">232.1</strain>
    </source>
</reference>
<keyword evidence="4 10" id="KW-0808">Transferase</keyword>
<dbReference type="InterPro" id="IPR020616">
    <property type="entry name" value="Thiolase_N"/>
</dbReference>
<sequence length="393" mass="41617">MEKKIVIVSGVRTPVGKFMGGLSSVNQIDLGAIVVKEAVKRAGIAPDKVDEVIVGNVGQIAESGFIARAVMLKADLPKEVTAYSVNRQCGSGLQAMVDGMLEILTGNAEVVVACGTENMSQAPYYVKGARNGLPMGHQKLEDGLIDLLTWPLGPYHNGTTAEAVAEKFGITRQDQDEFAVESQRRMIAAVDAGKFKDEIIPVEIVGKKSNIIVDTDEHFRRGTTIESLSRLKPAFKKDGTVTAANASGINDGAAALVMMTEEKAIELGCTPLMEIVAYAVAGNEPELMGFAPALSTKKLLKKLNMTVDDLDIIELNEAFASQSVAVIRDLGLDPDKVNVNGGAIAMGHPVGATGCILPVKMLYEMKRSGAKTGLITMCIGGGQGISAIFKNLQ</sequence>
<feature type="active site" description="Proton acceptor" evidence="9">
    <location>
        <position position="348"/>
    </location>
</feature>
<dbReference type="Pfam" id="PF00108">
    <property type="entry name" value="Thiolase_N"/>
    <property type="match status" value="1"/>
</dbReference>
<protein>
    <recommendedName>
        <fullName evidence="7">Acetyl-CoA acetyltransferase</fullName>
        <ecNumber evidence="3">2.3.1.9</ecNumber>
    </recommendedName>
    <alternativeName>
        <fullName evidence="6">Acetoacetyl-CoA thiolase</fullName>
    </alternativeName>
</protein>
<dbReference type="CDD" id="cd00751">
    <property type="entry name" value="thiolase"/>
    <property type="match status" value="1"/>
</dbReference>
<dbReference type="Gene3D" id="3.40.47.10">
    <property type="match status" value="2"/>
</dbReference>
<dbReference type="InterPro" id="IPR016039">
    <property type="entry name" value="Thiolase-like"/>
</dbReference>
<dbReference type="PATRIC" id="fig|994573.3.peg.730"/>
<dbReference type="PROSITE" id="PS00737">
    <property type="entry name" value="THIOLASE_2"/>
    <property type="match status" value="1"/>
</dbReference>
<dbReference type="InterPro" id="IPR020615">
    <property type="entry name" value="Thiolase_acyl_enz_int_AS"/>
</dbReference>